<proteinExistence type="inferred from homology"/>
<evidence type="ECO:0000256" key="7">
    <source>
        <dbReference type="PIRNR" id="PIRNR001488"/>
    </source>
</evidence>
<reference evidence="10" key="1">
    <citation type="submission" date="2021-10" db="EMBL/GenBank/DDBJ databases">
        <authorList>
            <person name="Lyu M."/>
            <person name="Wang X."/>
            <person name="Meng X."/>
            <person name="Xu K."/>
        </authorList>
    </citation>
    <scope>NUCLEOTIDE SEQUENCE</scope>
    <source>
        <strain evidence="10">A6</strain>
    </source>
</reference>
<evidence type="ECO:0000313" key="10">
    <source>
        <dbReference type="EMBL" id="MCC8364221.1"/>
    </source>
</evidence>
<evidence type="ECO:0000256" key="3">
    <source>
        <dbReference type="ARBA" id="ARBA00022729"/>
    </source>
</evidence>
<name>A0ABS8JKT5_9GAMM</name>
<gene>
    <name evidence="10" type="ORF">LK996_14180</name>
</gene>
<evidence type="ECO:0000256" key="1">
    <source>
        <dbReference type="ARBA" id="ARBA00004418"/>
    </source>
</evidence>
<comment type="subcellular location">
    <subcellularLocation>
        <location evidence="1 7">Periplasm</location>
    </subcellularLocation>
</comment>
<dbReference type="EMBL" id="JAJGAK010000004">
    <property type="protein sequence ID" value="MCC8364221.1"/>
    <property type="molecule type" value="Genomic_DNA"/>
</dbReference>
<comment type="similarity">
    <text evidence="2">Belongs to the thioredoxin family. DsbA subfamily.</text>
</comment>
<dbReference type="RefSeq" id="WP_230528019.1">
    <property type="nucleotide sequence ID" value="NZ_JAJGAK010000004.1"/>
</dbReference>
<keyword evidence="5 7" id="KW-1015">Disulfide bond</keyword>
<dbReference type="InterPro" id="IPR001853">
    <property type="entry name" value="DSBA-like_thioredoxin_dom"/>
</dbReference>
<evidence type="ECO:0000256" key="2">
    <source>
        <dbReference type="ARBA" id="ARBA00005791"/>
    </source>
</evidence>
<dbReference type="Proteomes" id="UP001165293">
    <property type="component" value="Unassembled WGS sequence"/>
</dbReference>
<organism evidence="10 11">
    <name type="scientific">Noviluteimonas lactosilytica</name>
    <dbReference type="NCBI Taxonomy" id="2888523"/>
    <lineage>
        <taxon>Bacteria</taxon>
        <taxon>Pseudomonadati</taxon>
        <taxon>Pseudomonadota</taxon>
        <taxon>Gammaproteobacteria</taxon>
        <taxon>Lysobacterales</taxon>
        <taxon>Lysobacteraceae</taxon>
        <taxon>Noviluteimonas</taxon>
    </lineage>
</organism>
<dbReference type="PIRSF" id="PIRSF001488">
    <property type="entry name" value="Tdi_protein"/>
    <property type="match status" value="1"/>
</dbReference>
<feature type="signal peptide" evidence="8">
    <location>
        <begin position="1"/>
        <end position="20"/>
    </location>
</feature>
<evidence type="ECO:0000313" key="11">
    <source>
        <dbReference type="Proteomes" id="UP001165293"/>
    </source>
</evidence>
<dbReference type="SUPFAM" id="SSF52833">
    <property type="entry name" value="Thioredoxin-like"/>
    <property type="match status" value="1"/>
</dbReference>
<evidence type="ECO:0000256" key="6">
    <source>
        <dbReference type="ARBA" id="ARBA00023284"/>
    </source>
</evidence>
<dbReference type="CDD" id="cd03019">
    <property type="entry name" value="DsbA_DsbA"/>
    <property type="match status" value="1"/>
</dbReference>
<dbReference type="InterPro" id="IPR023205">
    <property type="entry name" value="DsbA/DsbL"/>
</dbReference>
<feature type="domain" description="Thioredoxin" evidence="9">
    <location>
        <begin position="17"/>
        <end position="205"/>
    </location>
</feature>
<sequence>MTRLLALMLLSLLLPVAAFAQSAPAAPVEGVHYETLANPGTWDKVGKGEIEVAEIFHYTCIHCADLAPKLESWKATLPKNAKVRYVPAAYGLDDDFARAFFAADSLKVLPRTHVATFEALHADHALPRNATDGEIAAFYATLGIDANKFAAAQKSPQVAARVKAAHDFIGRTQIGGTPTIIVAGRWKVMGRSLDDLLANTAALVKNPPR</sequence>
<dbReference type="Pfam" id="PF01323">
    <property type="entry name" value="DSBA"/>
    <property type="match status" value="1"/>
</dbReference>
<feature type="chain" id="PRO_5046583995" description="Thiol:disulfide interchange protein" evidence="8">
    <location>
        <begin position="21"/>
        <end position="209"/>
    </location>
</feature>
<protein>
    <recommendedName>
        <fullName evidence="7">Thiol:disulfide interchange protein</fullName>
    </recommendedName>
</protein>
<accession>A0ABS8JKT5</accession>
<evidence type="ECO:0000256" key="4">
    <source>
        <dbReference type="ARBA" id="ARBA00022764"/>
    </source>
</evidence>
<keyword evidence="11" id="KW-1185">Reference proteome</keyword>
<dbReference type="InterPro" id="IPR036249">
    <property type="entry name" value="Thioredoxin-like_sf"/>
</dbReference>
<evidence type="ECO:0000259" key="9">
    <source>
        <dbReference type="PROSITE" id="PS51352"/>
    </source>
</evidence>
<keyword evidence="6" id="KW-0676">Redox-active center</keyword>
<dbReference type="Gene3D" id="3.40.30.10">
    <property type="entry name" value="Glutaredoxin"/>
    <property type="match status" value="1"/>
</dbReference>
<dbReference type="InterPro" id="IPR050824">
    <property type="entry name" value="Thiol_disulfide_DsbA"/>
</dbReference>
<dbReference type="PROSITE" id="PS51352">
    <property type="entry name" value="THIOREDOXIN_2"/>
    <property type="match status" value="1"/>
</dbReference>
<keyword evidence="4 7" id="KW-0574">Periplasm</keyword>
<evidence type="ECO:0000256" key="8">
    <source>
        <dbReference type="SAM" id="SignalP"/>
    </source>
</evidence>
<keyword evidence="3 8" id="KW-0732">Signal</keyword>
<dbReference type="InterPro" id="IPR013766">
    <property type="entry name" value="Thioredoxin_domain"/>
</dbReference>
<comment type="caution">
    <text evidence="10">The sequence shown here is derived from an EMBL/GenBank/DDBJ whole genome shotgun (WGS) entry which is preliminary data.</text>
</comment>
<dbReference type="PANTHER" id="PTHR35891">
    <property type="entry name" value="THIOL:DISULFIDE INTERCHANGE PROTEIN DSBA"/>
    <property type="match status" value="1"/>
</dbReference>
<dbReference type="PANTHER" id="PTHR35891:SF2">
    <property type="entry name" value="THIOL:DISULFIDE INTERCHANGE PROTEIN DSBA"/>
    <property type="match status" value="1"/>
</dbReference>
<evidence type="ECO:0000256" key="5">
    <source>
        <dbReference type="ARBA" id="ARBA00023157"/>
    </source>
</evidence>